<dbReference type="CDD" id="cd16928">
    <property type="entry name" value="HATPase_GyrB-like"/>
    <property type="match status" value="1"/>
</dbReference>
<keyword evidence="9 11" id="KW-0238">DNA-binding</keyword>
<keyword evidence="10 11" id="KW-0413">Isomerase</keyword>
<keyword evidence="8 11" id="KW-0799">Topoisomerase</keyword>
<evidence type="ECO:0000256" key="10">
    <source>
        <dbReference type="ARBA" id="ARBA00023235"/>
    </source>
</evidence>
<evidence type="ECO:0000256" key="11">
    <source>
        <dbReference type="RuleBase" id="RU362094"/>
    </source>
</evidence>
<dbReference type="SUPFAM" id="SSF54211">
    <property type="entry name" value="Ribosomal protein S5 domain 2-like"/>
    <property type="match status" value="1"/>
</dbReference>
<dbReference type="GO" id="GO:0046872">
    <property type="term" value="F:metal ion binding"/>
    <property type="evidence" value="ECO:0007669"/>
    <property type="project" value="UniProtKB-KW"/>
</dbReference>
<evidence type="ECO:0000259" key="13">
    <source>
        <dbReference type="PROSITE" id="PS50880"/>
    </source>
</evidence>
<dbReference type="PRINTS" id="PR01159">
    <property type="entry name" value="DNAGYRASEB"/>
</dbReference>
<dbReference type="PANTHER" id="PTHR45866:SF1">
    <property type="entry name" value="DNA GYRASE SUBUNIT B, MITOCHONDRIAL"/>
    <property type="match status" value="1"/>
</dbReference>
<evidence type="ECO:0000256" key="7">
    <source>
        <dbReference type="ARBA" id="ARBA00022842"/>
    </source>
</evidence>
<feature type="compositionally biased region" description="Acidic residues" evidence="12">
    <location>
        <begin position="290"/>
        <end position="302"/>
    </location>
</feature>
<dbReference type="AlphaFoldDB" id="A0A0G4G7C4"/>
<dbReference type="InterPro" id="IPR001241">
    <property type="entry name" value="Topo_IIA"/>
</dbReference>
<dbReference type="Pfam" id="PF00204">
    <property type="entry name" value="DNA_gyraseB"/>
    <property type="match status" value="1"/>
</dbReference>
<dbReference type="GO" id="GO:0003677">
    <property type="term" value="F:DNA binding"/>
    <property type="evidence" value="ECO:0007669"/>
    <property type="project" value="UniProtKB-UniRule"/>
</dbReference>
<dbReference type="SUPFAM" id="SSF55874">
    <property type="entry name" value="ATPase domain of HSP90 chaperone/DNA topoisomerase II/histidine kinase"/>
    <property type="match status" value="1"/>
</dbReference>
<dbReference type="EMBL" id="CDMZ01000932">
    <property type="protein sequence ID" value="CEM24181.1"/>
    <property type="molecule type" value="Genomic_DNA"/>
</dbReference>
<evidence type="ECO:0000256" key="1">
    <source>
        <dbReference type="ARBA" id="ARBA00000185"/>
    </source>
</evidence>
<dbReference type="Gene3D" id="3.30.565.10">
    <property type="entry name" value="Histidine kinase-like ATPase, C-terminal domain"/>
    <property type="match status" value="1"/>
</dbReference>
<protein>
    <recommendedName>
        <fullName evidence="11">DNA topoisomerase 2</fullName>
        <ecNumber evidence="11">5.6.2.2</ecNumber>
    </recommendedName>
</protein>
<evidence type="ECO:0000256" key="9">
    <source>
        <dbReference type="ARBA" id="ARBA00023125"/>
    </source>
</evidence>
<dbReference type="Pfam" id="PF02518">
    <property type="entry name" value="HATPase_c"/>
    <property type="match status" value="1"/>
</dbReference>
<dbReference type="InterPro" id="IPR003594">
    <property type="entry name" value="HATPase_dom"/>
</dbReference>
<evidence type="ECO:0000256" key="3">
    <source>
        <dbReference type="ARBA" id="ARBA00010708"/>
    </source>
</evidence>
<organism evidence="14">
    <name type="scientific">Chromera velia CCMP2878</name>
    <dbReference type="NCBI Taxonomy" id="1169474"/>
    <lineage>
        <taxon>Eukaryota</taxon>
        <taxon>Sar</taxon>
        <taxon>Alveolata</taxon>
        <taxon>Colpodellida</taxon>
        <taxon>Chromeraceae</taxon>
        <taxon>Chromera</taxon>
    </lineage>
</organism>
<feature type="region of interest" description="Disordered" evidence="12">
    <location>
        <begin position="272"/>
        <end position="326"/>
    </location>
</feature>
<comment type="catalytic activity">
    <reaction evidence="1 11">
        <text>ATP-dependent breakage, passage and rejoining of double-stranded DNA.</text>
        <dbReference type="EC" id="5.6.2.2"/>
    </reaction>
</comment>
<comment type="function">
    <text evidence="11">Control of topological states of DNA by transient breakage and subsequent rejoining of DNA strands. Topoisomerase II makes double-strand breaks.</text>
</comment>
<evidence type="ECO:0000256" key="12">
    <source>
        <dbReference type="SAM" id="MobiDB-lite"/>
    </source>
</evidence>
<evidence type="ECO:0000313" key="14">
    <source>
        <dbReference type="EMBL" id="CEM24181.1"/>
    </source>
</evidence>
<comment type="similarity">
    <text evidence="11">Belongs to the type II topoisomerase family.</text>
</comment>
<dbReference type="SMART" id="SM00433">
    <property type="entry name" value="TOP2c"/>
    <property type="match status" value="1"/>
</dbReference>
<dbReference type="PROSITE" id="PS50880">
    <property type="entry name" value="TOPRIM"/>
    <property type="match status" value="1"/>
</dbReference>
<dbReference type="SUPFAM" id="SSF56719">
    <property type="entry name" value="Type II DNA topoisomerase"/>
    <property type="match status" value="1"/>
</dbReference>
<dbReference type="Pfam" id="PF01751">
    <property type="entry name" value="Toprim"/>
    <property type="match status" value="1"/>
</dbReference>
<comment type="similarity">
    <text evidence="3">Belongs to the type II topoisomerase GyrB family.</text>
</comment>
<dbReference type="VEuPathDB" id="CryptoDB:Cvel_20505"/>
<keyword evidence="4" id="KW-0479">Metal-binding</keyword>
<dbReference type="FunFam" id="3.40.50.670:FF:000001">
    <property type="entry name" value="DNA topoisomerase 2"/>
    <property type="match status" value="1"/>
</dbReference>
<feature type="region of interest" description="Disordered" evidence="12">
    <location>
        <begin position="677"/>
        <end position="707"/>
    </location>
</feature>
<dbReference type="InterPro" id="IPR000565">
    <property type="entry name" value="Topo_IIA_B"/>
</dbReference>
<evidence type="ECO:0000256" key="6">
    <source>
        <dbReference type="ARBA" id="ARBA00022840"/>
    </source>
</evidence>
<feature type="domain" description="Toprim" evidence="13">
    <location>
        <begin position="544"/>
        <end position="668"/>
    </location>
</feature>
<sequence>MRPSSRLEEREGFLEAHSTLLSASTLVREKETASAPPVEKLGDGDDSLDEYGADAITVLEGLEPVRKRPGMYIGSTGQRGVHQLVWEVVDNAVDEALAGFCSSVYVTLQNGGEVVVEDDGRGIPCAVHRKTGKSTLETVMTVLHAGGKFGKGEGEKEGTTGYRVSGGLHGVGVSVVNALSESLVAEVWRDGKYHRMEFCQGIPVGPLLTERASERGESGKRGTRITWRPDPSVFKSIAPLKTAQLVERLDELAFLNPELRLVLSDLRSEEDRGLSDLGLESANEGGEGGGGEEEEEESEGTVEESKEERPSEEEEESEKDSSTAAKSARVWEFVHEGGLSEFLSRLLEKKKPLSPSGSKEVLAFQGEKDGIEVLVALRWSSDVYRENVISFCNNIRTRDGGTHVEGVRQAVAKAVNAGLRKAAKDKERESKWKALPGEFIREGLTAVVAVRVPNAEFEGQTKNRLGSVQVRPVVDALVNEKLSEFFEWNPVELQAVNQRALQSQAAAQAAKAARELVRRKSSLLTSTVLPGKLADCTGNDKRGSEVFIVEGDSASGSAKQARDRRFQAVLPLRGKILNIEKAAREEKIYQNQELQNVIAALGLAVGLRKDETQTDVAFDDSSLRYERIIIMTDADVDGAHIRLLLLTFFYRYQKSVIENGRVFVACPPLFKVTHPPLSNPPVLSHAVQQGGDEKKKGSSGGGRGRRRETYCWSEEDLALLLKAVRQEREKGGGKAEGNSDGEGDDANSEGSAESGRSNVMLEGAGDSASENLPAGVSVQRYKGLGEMMAKQLWDTTMDPGKRVLKAVSVEDAQTADVLVRVLMGDCVAERKKFIANKAQDLRLSDLDY</sequence>
<keyword evidence="7" id="KW-0460">Magnesium</keyword>
<dbReference type="Gene3D" id="3.30.230.10">
    <property type="match status" value="1"/>
</dbReference>
<reference evidence="14" key="1">
    <citation type="submission" date="2014-11" db="EMBL/GenBank/DDBJ databases">
        <authorList>
            <person name="Otto D Thomas"/>
            <person name="Naeem Raeece"/>
        </authorList>
    </citation>
    <scope>NUCLEOTIDE SEQUENCE</scope>
</reference>
<dbReference type="Pfam" id="PF00986">
    <property type="entry name" value="DNA_gyraseB_C"/>
    <property type="match status" value="1"/>
</dbReference>
<gene>
    <name evidence="14" type="ORF">Cvel_20505</name>
</gene>
<evidence type="ECO:0000256" key="8">
    <source>
        <dbReference type="ARBA" id="ARBA00023029"/>
    </source>
</evidence>
<dbReference type="CDD" id="cd00822">
    <property type="entry name" value="TopoII_Trans_DNA_gyrase"/>
    <property type="match status" value="1"/>
</dbReference>
<dbReference type="GO" id="GO:0003918">
    <property type="term" value="F:DNA topoisomerase type II (double strand cut, ATP-hydrolyzing) activity"/>
    <property type="evidence" value="ECO:0007669"/>
    <property type="project" value="UniProtKB-UniRule"/>
</dbReference>
<proteinExistence type="inferred from homology"/>
<dbReference type="InterPro" id="IPR002288">
    <property type="entry name" value="DNA_gyrase_B_C"/>
</dbReference>
<dbReference type="InterPro" id="IPR018522">
    <property type="entry name" value="TopoIIA_CS"/>
</dbReference>
<dbReference type="InterPro" id="IPR036890">
    <property type="entry name" value="HATPase_C_sf"/>
</dbReference>
<dbReference type="PANTHER" id="PTHR45866">
    <property type="entry name" value="DNA GYRASE/TOPOISOMERASE SUBUNIT B"/>
    <property type="match status" value="1"/>
</dbReference>
<name>A0A0G4G7C4_9ALVE</name>
<comment type="subunit">
    <text evidence="11">Homodimer.</text>
</comment>
<dbReference type="InterPro" id="IPR013759">
    <property type="entry name" value="Topo_IIA_B_C"/>
</dbReference>
<dbReference type="GO" id="GO:0005524">
    <property type="term" value="F:ATP binding"/>
    <property type="evidence" value="ECO:0007669"/>
    <property type="project" value="UniProtKB-UniRule"/>
</dbReference>
<dbReference type="InterPro" id="IPR014721">
    <property type="entry name" value="Ribsml_uS5_D2-typ_fold_subgr"/>
</dbReference>
<dbReference type="EC" id="5.6.2.2" evidence="11"/>
<dbReference type="PRINTS" id="PR00418">
    <property type="entry name" value="TPI2FAMILY"/>
</dbReference>
<feature type="region of interest" description="Disordered" evidence="12">
    <location>
        <begin position="728"/>
        <end position="772"/>
    </location>
</feature>
<dbReference type="Gene3D" id="3.40.50.670">
    <property type="match status" value="1"/>
</dbReference>
<dbReference type="InterPro" id="IPR006171">
    <property type="entry name" value="TOPRIM_dom"/>
</dbReference>
<feature type="region of interest" description="Disordered" evidence="12">
    <location>
        <begin position="25"/>
        <end position="46"/>
    </location>
</feature>
<evidence type="ECO:0000256" key="2">
    <source>
        <dbReference type="ARBA" id="ARBA00001946"/>
    </source>
</evidence>
<keyword evidence="5 11" id="KW-0547">Nucleotide-binding</keyword>
<dbReference type="GO" id="GO:0006265">
    <property type="term" value="P:DNA topological change"/>
    <property type="evidence" value="ECO:0007669"/>
    <property type="project" value="UniProtKB-UniRule"/>
</dbReference>
<dbReference type="InterPro" id="IPR013760">
    <property type="entry name" value="Topo_IIA-like_dom_sf"/>
</dbReference>
<dbReference type="InterPro" id="IPR020568">
    <property type="entry name" value="Ribosomal_Su5_D2-typ_SF"/>
</dbReference>
<evidence type="ECO:0000256" key="4">
    <source>
        <dbReference type="ARBA" id="ARBA00022723"/>
    </source>
</evidence>
<dbReference type="PhylomeDB" id="A0A0G4G7C4"/>
<keyword evidence="6 11" id="KW-0067">ATP-binding</keyword>
<feature type="compositionally biased region" description="Polar residues" evidence="12">
    <location>
        <begin position="748"/>
        <end position="757"/>
    </location>
</feature>
<accession>A0A0G4G7C4</accession>
<evidence type="ECO:0000256" key="5">
    <source>
        <dbReference type="ARBA" id="ARBA00022741"/>
    </source>
</evidence>
<dbReference type="PROSITE" id="PS00177">
    <property type="entry name" value="TOPOISOMERASE_II"/>
    <property type="match status" value="1"/>
</dbReference>
<comment type="cofactor">
    <cofactor evidence="2">
        <name>Mg(2+)</name>
        <dbReference type="ChEBI" id="CHEBI:18420"/>
    </cofactor>
</comment>
<dbReference type="InterPro" id="IPR013506">
    <property type="entry name" value="Topo_IIA_bsu_dom2"/>
</dbReference>
<dbReference type="SMART" id="SM00387">
    <property type="entry name" value="HATPase_c"/>
    <property type="match status" value="1"/>
</dbReference>